<comment type="cofactor">
    <cofactor evidence="7">
        <name>Zn(2+)</name>
        <dbReference type="ChEBI" id="CHEBI:29105"/>
    </cofactor>
    <text evidence="7">Binds 1 zinc ion per subunit.</text>
</comment>
<feature type="domain" description="Phosphoribosyl-AMP cyclohydrolase" evidence="8">
    <location>
        <begin position="35"/>
        <end position="108"/>
    </location>
</feature>
<dbReference type="InterPro" id="IPR038019">
    <property type="entry name" value="PRib_AMP_CycHydrolase_sf"/>
</dbReference>
<comment type="similarity">
    <text evidence="7">Belongs to the PRA-CH family.</text>
</comment>
<dbReference type="Pfam" id="PF01502">
    <property type="entry name" value="PRA-CH"/>
    <property type="match status" value="1"/>
</dbReference>
<accession>A0ABS7BJP1</accession>
<evidence type="ECO:0000313" key="9">
    <source>
        <dbReference type="EMBL" id="MBW6529715.1"/>
    </source>
</evidence>
<protein>
    <recommendedName>
        <fullName evidence="7">Phosphoribosyl-AMP cyclohydrolase</fullName>
        <shortName evidence="7">PRA-CH</shortName>
        <ecNumber evidence="7">3.5.4.19</ecNumber>
    </recommendedName>
</protein>
<dbReference type="InterPro" id="IPR026660">
    <property type="entry name" value="PRA-CH"/>
</dbReference>
<dbReference type="NCBIfam" id="NF000768">
    <property type="entry name" value="PRK00051.1"/>
    <property type="match status" value="1"/>
</dbReference>
<dbReference type="Proteomes" id="UP000759103">
    <property type="component" value="Unassembled WGS sequence"/>
</dbReference>
<dbReference type="GO" id="GO:0004635">
    <property type="term" value="F:phosphoribosyl-AMP cyclohydrolase activity"/>
    <property type="evidence" value="ECO:0007669"/>
    <property type="project" value="UniProtKB-EC"/>
</dbReference>
<feature type="binding site" evidence="7">
    <location>
        <position position="86"/>
    </location>
    <ligand>
        <name>Mg(2+)</name>
        <dbReference type="ChEBI" id="CHEBI:18420"/>
    </ligand>
</feature>
<feature type="binding site" evidence="7">
    <location>
        <position position="106"/>
    </location>
    <ligand>
        <name>Zn(2+)</name>
        <dbReference type="ChEBI" id="CHEBI:29105"/>
        <note>ligand shared between dimeric partners</note>
    </ligand>
</feature>
<keyword evidence="7" id="KW-0862">Zinc</keyword>
<dbReference type="HAMAP" id="MF_01021">
    <property type="entry name" value="HisI"/>
    <property type="match status" value="1"/>
</dbReference>
<evidence type="ECO:0000256" key="1">
    <source>
        <dbReference type="ARBA" id="ARBA00000024"/>
    </source>
</evidence>
<dbReference type="Gene3D" id="3.10.20.810">
    <property type="entry name" value="Phosphoribosyl-AMP cyclohydrolase"/>
    <property type="match status" value="1"/>
</dbReference>
<evidence type="ECO:0000256" key="5">
    <source>
        <dbReference type="ARBA" id="ARBA00022801"/>
    </source>
</evidence>
<evidence type="ECO:0000256" key="4">
    <source>
        <dbReference type="ARBA" id="ARBA00022605"/>
    </source>
</evidence>
<sequence>MTDTRETGSDFLPKFDSAGLVTAVVTDRASGELLMVAHMDAAAIEVTRATGEATFFSRSRGRLWRKGETSGNILRVVEMRVDCDQDALWLIVDPAGPACHTGARSCFYRGVALGVTPAEGALSPVV</sequence>
<comment type="cofactor">
    <cofactor evidence="7">
        <name>Mg(2+)</name>
        <dbReference type="ChEBI" id="CHEBI:18420"/>
    </cofactor>
    <text evidence="7">Binds 1 Mg(2+) ion per subunit.</text>
</comment>
<evidence type="ECO:0000313" key="10">
    <source>
        <dbReference type="Proteomes" id="UP000759103"/>
    </source>
</evidence>
<dbReference type="SUPFAM" id="SSF141734">
    <property type="entry name" value="HisI-like"/>
    <property type="match status" value="1"/>
</dbReference>
<feature type="binding site" evidence="7">
    <location>
        <position position="99"/>
    </location>
    <ligand>
        <name>Zn(2+)</name>
        <dbReference type="ChEBI" id="CHEBI:29105"/>
        <note>ligand shared between dimeric partners</note>
    </ligand>
</feature>
<comment type="pathway">
    <text evidence="2 7">Amino-acid biosynthesis; L-histidine biosynthesis; L-histidine from 5-phospho-alpha-D-ribose 1-diphosphate: step 3/9.</text>
</comment>
<dbReference type="PANTHER" id="PTHR42945">
    <property type="entry name" value="HISTIDINE BIOSYNTHESIS BIFUNCTIONAL PROTEIN"/>
    <property type="match status" value="1"/>
</dbReference>
<comment type="caution">
    <text evidence="9">The sequence shown here is derived from an EMBL/GenBank/DDBJ whole genome shotgun (WGS) entry which is preliminary data.</text>
</comment>
<evidence type="ECO:0000256" key="3">
    <source>
        <dbReference type="ARBA" id="ARBA00022490"/>
    </source>
</evidence>
<dbReference type="InterPro" id="IPR002496">
    <property type="entry name" value="PRib_AMP_CycHydrolase_dom"/>
</dbReference>
<keyword evidence="7" id="KW-0479">Metal-binding</keyword>
<dbReference type="EMBL" id="JAHXZN010000001">
    <property type="protein sequence ID" value="MBW6529715.1"/>
    <property type="molecule type" value="Genomic_DNA"/>
</dbReference>
<keyword evidence="5 7" id="KW-0378">Hydrolase</keyword>
<feature type="binding site" evidence="7">
    <location>
        <position position="83"/>
    </location>
    <ligand>
        <name>Zn(2+)</name>
        <dbReference type="ChEBI" id="CHEBI:29105"/>
        <note>ligand shared between dimeric partners</note>
    </ligand>
</feature>
<gene>
    <name evidence="7 9" type="primary">hisI</name>
    <name evidence="9" type="ORF">KZ820_03120</name>
</gene>
<evidence type="ECO:0000256" key="2">
    <source>
        <dbReference type="ARBA" id="ARBA00005169"/>
    </source>
</evidence>
<comment type="catalytic activity">
    <reaction evidence="1 7">
        <text>1-(5-phospho-beta-D-ribosyl)-5'-AMP + H2O = 1-(5-phospho-beta-D-ribosyl)-5-[(5-phospho-beta-D-ribosylamino)methylideneamino]imidazole-4-carboxamide</text>
        <dbReference type="Rhea" id="RHEA:20049"/>
        <dbReference type="ChEBI" id="CHEBI:15377"/>
        <dbReference type="ChEBI" id="CHEBI:58435"/>
        <dbReference type="ChEBI" id="CHEBI:59457"/>
        <dbReference type="EC" id="3.5.4.19"/>
    </reaction>
</comment>
<comment type="subunit">
    <text evidence="7">Homodimer.</text>
</comment>
<name>A0ABS7BJP1_9SPHN</name>
<keyword evidence="3 7" id="KW-0963">Cytoplasm</keyword>
<proteinExistence type="inferred from homology"/>
<evidence type="ECO:0000256" key="7">
    <source>
        <dbReference type="HAMAP-Rule" id="MF_01021"/>
    </source>
</evidence>
<keyword evidence="6 7" id="KW-0368">Histidine biosynthesis</keyword>
<dbReference type="RefSeq" id="WP_219747214.1">
    <property type="nucleotide sequence ID" value="NZ_JAHXZN010000001.1"/>
</dbReference>
<keyword evidence="4 7" id="KW-0028">Amino-acid biosynthesis</keyword>
<dbReference type="PANTHER" id="PTHR42945:SF1">
    <property type="entry name" value="HISTIDINE BIOSYNTHESIS BIFUNCTIONAL PROTEIN HIS7"/>
    <property type="match status" value="1"/>
</dbReference>
<reference evidence="9 10" key="1">
    <citation type="submission" date="2021-07" db="EMBL/GenBank/DDBJ databases">
        <title>Sphingomonas sp.</title>
        <authorList>
            <person name="Feng G."/>
            <person name="Li J."/>
            <person name="Pan M."/>
        </authorList>
    </citation>
    <scope>NUCLEOTIDE SEQUENCE [LARGE SCALE GENOMIC DNA]</scope>
    <source>
        <strain evidence="9 10">RRHST34</strain>
    </source>
</reference>
<evidence type="ECO:0000259" key="8">
    <source>
        <dbReference type="Pfam" id="PF01502"/>
    </source>
</evidence>
<feature type="binding site" evidence="7">
    <location>
        <position position="84"/>
    </location>
    <ligand>
        <name>Mg(2+)</name>
        <dbReference type="ChEBI" id="CHEBI:18420"/>
    </ligand>
</feature>
<comment type="function">
    <text evidence="7">Catalyzes the hydrolysis of the adenine ring of phosphoribosyl-AMP.</text>
</comment>
<comment type="subcellular location">
    <subcellularLocation>
        <location evidence="7">Cytoplasm</location>
    </subcellularLocation>
</comment>
<evidence type="ECO:0000256" key="6">
    <source>
        <dbReference type="ARBA" id="ARBA00023102"/>
    </source>
</evidence>
<keyword evidence="7" id="KW-0460">Magnesium</keyword>
<organism evidence="9 10">
    <name type="scientific">Sphingomonas citri</name>
    <dbReference type="NCBI Taxonomy" id="2862499"/>
    <lineage>
        <taxon>Bacteria</taxon>
        <taxon>Pseudomonadati</taxon>
        <taxon>Pseudomonadota</taxon>
        <taxon>Alphaproteobacteria</taxon>
        <taxon>Sphingomonadales</taxon>
        <taxon>Sphingomonadaceae</taxon>
        <taxon>Sphingomonas</taxon>
    </lineage>
</organism>
<dbReference type="EC" id="3.5.4.19" evidence="7"/>
<feature type="binding site" evidence="7">
    <location>
        <position position="82"/>
    </location>
    <ligand>
        <name>Mg(2+)</name>
        <dbReference type="ChEBI" id="CHEBI:18420"/>
    </ligand>
</feature>
<keyword evidence="10" id="KW-1185">Reference proteome</keyword>